<evidence type="ECO:0000313" key="2">
    <source>
        <dbReference type="Proteomes" id="UP000247832"/>
    </source>
</evidence>
<reference evidence="1 2" key="1">
    <citation type="submission" date="2018-05" db="EMBL/GenBank/DDBJ databases">
        <title>Genetic diversity of glacier-inhabiting Cryobacterium bacteria in China and description of Cryobacterium mengkeensis sp. nov. and Arthrobacter glacialis sp. nov.</title>
        <authorList>
            <person name="Liu Q."/>
            <person name="Xin Y.-H."/>
        </authorList>
    </citation>
    <scope>NUCLEOTIDE SEQUENCE [LARGE SCALE GENOMIC DNA]</scope>
    <source>
        <strain evidence="1 2">LI2</strain>
    </source>
</reference>
<name>A0A2V5L0F4_9MICC</name>
<dbReference type="Proteomes" id="UP000247832">
    <property type="component" value="Unassembled WGS sequence"/>
</dbReference>
<gene>
    <name evidence="1" type="ORF">CVV68_21320</name>
</gene>
<protein>
    <submittedName>
        <fullName evidence="1">Uncharacterized protein</fullName>
    </submittedName>
</protein>
<feature type="non-terminal residue" evidence="1">
    <location>
        <position position="93"/>
    </location>
</feature>
<evidence type="ECO:0000313" key="1">
    <source>
        <dbReference type="EMBL" id="PYI64681.1"/>
    </source>
</evidence>
<sequence>MDLTALPEPMRRELLWCVCRIIGLGQKVSTPALSILVRRLGEVVTDYPAQGLCSLLDLSGTDWCQRISLGVHRRTGRLPATATAQQVRVLLSR</sequence>
<dbReference type="EMBL" id="QJVD01000043">
    <property type="protein sequence ID" value="PYI64681.1"/>
    <property type="molecule type" value="Genomic_DNA"/>
</dbReference>
<keyword evidence="2" id="KW-1185">Reference proteome</keyword>
<dbReference type="AlphaFoldDB" id="A0A2V5L0F4"/>
<proteinExistence type="predicted"/>
<accession>A0A2V5L0F4</accession>
<comment type="caution">
    <text evidence="1">The sequence shown here is derived from an EMBL/GenBank/DDBJ whole genome shotgun (WGS) entry which is preliminary data.</text>
</comment>
<organism evidence="1 2">
    <name type="scientific">Arthrobacter livingstonensis</name>
    <dbReference type="NCBI Taxonomy" id="670078"/>
    <lineage>
        <taxon>Bacteria</taxon>
        <taxon>Bacillati</taxon>
        <taxon>Actinomycetota</taxon>
        <taxon>Actinomycetes</taxon>
        <taxon>Micrococcales</taxon>
        <taxon>Micrococcaceae</taxon>
        <taxon>Arthrobacter</taxon>
    </lineage>
</organism>